<dbReference type="GO" id="GO:0005739">
    <property type="term" value="C:mitochondrion"/>
    <property type="evidence" value="ECO:0007669"/>
    <property type="project" value="TreeGrafter"/>
</dbReference>
<dbReference type="STRING" id="1569628.A0A316V0A0"/>
<evidence type="ECO:0000313" key="4">
    <source>
        <dbReference type="Proteomes" id="UP000245884"/>
    </source>
</evidence>
<organism evidence="3 4">
    <name type="scientific">Jaminaea rosea</name>
    <dbReference type="NCBI Taxonomy" id="1569628"/>
    <lineage>
        <taxon>Eukaryota</taxon>
        <taxon>Fungi</taxon>
        <taxon>Dikarya</taxon>
        <taxon>Basidiomycota</taxon>
        <taxon>Ustilaginomycotina</taxon>
        <taxon>Exobasidiomycetes</taxon>
        <taxon>Microstromatales</taxon>
        <taxon>Microstromatales incertae sedis</taxon>
        <taxon>Jaminaea</taxon>
    </lineage>
</organism>
<dbReference type="PIRSF" id="PIRSF008756">
    <property type="entry name" value="P_tr_PHO88"/>
    <property type="match status" value="1"/>
</dbReference>
<proteinExistence type="predicted"/>
<dbReference type="GO" id="GO:0045047">
    <property type="term" value="P:protein targeting to ER"/>
    <property type="evidence" value="ECO:0007669"/>
    <property type="project" value="InterPro"/>
</dbReference>
<keyword evidence="2" id="KW-0812">Transmembrane</keyword>
<feature type="compositionally biased region" description="Basic and acidic residues" evidence="1">
    <location>
        <begin position="165"/>
        <end position="182"/>
    </location>
</feature>
<accession>A0A316V0A0</accession>
<keyword evidence="2" id="KW-1133">Transmembrane helix</keyword>
<evidence type="ECO:0000313" key="3">
    <source>
        <dbReference type="EMBL" id="PWN30664.1"/>
    </source>
</evidence>
<dbReference type="OrthoDB" id="18139at2759"/>
<protein>
    <submittedName>
        <fullName evidence="3">Putative PHO88-involved in phosphate transport</fullName>
    </submittedName>
</protein>
<reference evidence="3 4" key="1">
    <citation type="journal article" date="2018" name="Mol. Biol. Evol.">
        <title>Broad Genomic Sampling Reveals a Smut Pathogenic Ancestry of the Fungal Clade Ustilaginomycotina.</title>
        <authorList>
            <person name="Kijpornyongpan T."/>
            <person name="Mondo S.J."/>
            <person name="Barry K."/>
            <person name="Sandor L."/>
            <person name="Lee J."/>
            <person name="Lipzen A."/>
            <person name="Pangilinan J."/>
            <person name="LaButti K."/>
            <person name="Hainaut M."/>
            <person name="Henrissat B."/>
            <person name="Grigoriev I.V."/>
            <person name="Spatafora J.W."/>
            <person name="Aime M.C."/>
        </authorList>
    </citation>
    <scope>NUCLEOTIDE SEQUENCE [LARGE SCALE GENOMIC DNA]</scope>
    <source>
        <strain evidence="3 4">MCA 5214</strain>
    </source>
</reference>
<evidence type="ECO:0000256" key="1">
    <source>
        <dbReference type="SAM" id="MobiDB-lite"/>
    </source>
</evidence>
<name>A0A316V0A0_9BASI</name>
<dbReference type="Pfam" id="PF10032">
    <property type="entry name" value="Pho88"/>
    <property type="match status" value="1"/>
</dbReference>
<keyword evidence="2" id="KW-0472">Membrane</keyword>
<sequence>MQGAMQVAKRIPFEEEPQYLLYARVAYVSAQVICLLINYFISLKIKKANDLTVLKYVTPKSPMSQEPGELVTTTHRDYDLAEVSKAMRGIYMGMAMVAGMHFYFGYTNPLIIQSILPVKNALESNEAKIWLWGQPTTTDLKRPFKAPAGPFGMGGNAGPATDAASIKEAEKAGGVKGAKKAE</sequence>
<keyword evidence="4" id="KW-1185">Reference proteome</keyword>
<dbReference type="GeneID" id="37030517"/>
<gene>
    <name evidence="3" type="ORF">BDZ90DRAFT_266568</name>
</gene>
<feature type="transmembrane region" description="Helical" evidence="2">
    <location>
        <begin position="89"/>
        <end position="106"/>
    </location>
</feature>
<dbReference type="Proteomes" id="UP000245884">
    <property type="component" value="Unassembled WGS sequence"/>
</dbReference>
<dbReference type="InterPro" id="IPR012098">
    <property type="entry name" value="SND3_fun"/>
</dbReference>
<dbReference type="AlphaFoldDB" id="A0A316V0A0"/>
<dbReference type="GO" id="GO:0005783">
    <property type="term" value="C:endoplasmic reticulum"/>
    <property type="evidence" value="ECO:0007669"/>
    <property type="project" value="InterPro"/>
</dbReference>
<feature type="transmembrane region" description="Helical" evidence="2">
    <location>
        <begin position="20"/>
        <end position="41"/>
    </location>
</feature>
<dbReference type="RefSeq" id="XP_025365276.1">
    <property type="nucleotide sequence ID" value="XM_025508694.1"/>
</dbReference>
<dbReference type="PANTHER" id="PTHR28112">
    <property type="entry name" value="SRP-INDEPENDENT TARGETING PROTEIN 3"/>
    <property type="match status" value="1"/>
</dbReference>
<feature type="region of interest" description="Disordered" evidence="1">
    <location>
        <begin position="145"/>
        <end position="182"/>
    </location>
</feature>
<dbReference type="EMBL" id="KZ819662">
    <property type="protein sequence ID" value="PWN30664.1"/>
    <property type="molecule type" value="Genomic_DNA"/>
</dbReference>
<evidence type="ECO:0000256" key="2">
    <source>
        <dbReference type="SAM" id="Phobius"/>
    </source>
</evidence>
<dbReference type="PANTHER" id="PTHR28112:SF1">
    <property type="entry name" value="SRP-INDEPENDENT TARGETING PROTEIN 3"/>
    <property type="match status" value="1"/>
</dbReference>